<gene>
    <name evidence="4" type="ORF">SAMN05660750_05097</name>
</gene>
<evidence type="ECO:0000256" key="2">
    <source>
        <dbReference type="PIRNR" id="PIRNR036893"/>
    </source>
</evidence>
<comment type="function">
    <text evidence="2">Involved in the storage or transport of lipids necessary for membrane maintenance under stressful conditions. Displays a binding preference for lysophospholipids.</text>
</comment>
<dbReference type="CDD" id="cd19438">
    <property type="entry name" value="lipocalin_Blc-like"/>
    <property type="match status" value="1"/>
</dbReference>
<proteinExistence type="inferred from homology"/>
<feature type="domain" description="Lipocalin/cytosolic fatty-acid binding" evidence="3">
    <location>
        <begin position="39"/>
        <end position="180"/>
    </location>
</feature>
<evidence type="ECO:0000256" key="1">
    <source>
        <dbReference type="ARBA" id="ARBA00006889"/>
    </source>
</evidence>
<evidence type="ECO:0000313" key="4">
    <source>
        <dbReference type="EMBL" id="SKC17780.1"/>
    </source>
</evidence>
<dbReference type="AlphaFoldDB" id="A0A1T5HB30"/>
<sequence>MKPLSLLLAIGIGTLSGACVPLENRPVGNANVPQPSKPVELSRYLGKWYEQGRYEASFQAGCEAVAAQYALKADGTVSVINSCRQGSPSGALKTAEASARVVEASNGAKLRVTFFWPFEGDYWILDRAPDYSWSIVGEPSGRYLWILTRSRPVSPQEYSTLVSRAKTLGYNTALLRRTQQ</sequence>
<dbReference type="Pfam" id="PF08212">
    <property type="entry name" value="Lipocalin_2"/>
    <property type="match status" value="1"/>
</dbReference>
<keyword evidence="2" id="KW-0998">Cell outer membrane</keyword>
<dbReference type="OrthoDB" id="594739at2"/>
<dbReference type="GO" id="GO:0009279">
    <property type="term" value="C:cell outer membrane"/>
    <property type="evidence" value="ECO:0007669"/>
    <property type="project" value="UniProtKB-SubCell"/>
</dbReference>
<evidence type="ECO:0000259" key="3">
    <source>
        <dbReference type="Pfam" id="PF08212"/>
    </source>
</evidence>
<dbReference type="GO" id="GO:0008289">
    <property type="term" value="F:lipid binding"/>
    <property type="evidence" value="ECO:0007669"/>
    <property type="project" value="UniProtKB-UniRule"/>
</dbReference>
<dbReference type="Proteomes" id="UP000190130">
    <property type="component" value="Unassembled WGS sequence"/>
</dbReference>
<dbReference type="PANTHER" id="PTHR10612">
    <property type="entry name" value="APOLIPOPROTEIN D"/>
    <property type="match status" value="1"/>
</dbReference>
<dbReference type="InterPro" id="IPR002446">
    <property type="entry name" value="Lipocalin_bac"/>
</dbReference>
<dbReference type="InterPro" id="IPR022271">
    <property type="entry name" value="Lipocalin_ApoD"/>
</dbReference>
<dbReference type="InterPro" id="IPR012674">
    <property type="entry name" value="Calycin"/>
</dbReference>
<keyword evidence="2" id="KW-0472">Membrane</keyword>
<organism evidence="4 5">
    <name type="scientific">Bosea thiooxidans</name>
    <dbReference type="NCBI Taxonomy" id="53254"/>
    <lineage>
        <taxon>Bacteria</taxon>
        <taxon>Pseudomonadati</taxon>
        <taxon>Pseudomonadota</taxon>
        <taxon>Alphaproteobacteria</taxon>
        <taxon>Hyphomicrobiales</taxon>
        <taxon>Boseaceae</taxon>
        <taxon>Bosea</taxon>
    </lineage>
</organism>
<dbReference type="PANTHER" id="PTHR10612:SF34">
    <property type="entry name" value="APOLIPOPROTEIN D"/>
    <property type="match status" value="1"/>
</dbReference>
<reference evidence="4 5" key="1">
    <citation type="submission" date="2017-02" db="EMBL/GenBank/DDBJ databases">
        <authorList>
            <person name="Peterson S.W."/>
        </authorList>
    </citation>
    <scope>NUCLEOTIDE SEQUENCE [LARGE SCALE GENOMIC DNA]</scope>
    <source>
        <strain evidence="4 5">DSM 9653</strain>
    </source>
</reference>
<dbReference type="InterPro" id="IPR000566">
    <property type="entry name" value="Lipocln_cytosolic_FA-bd_dom"/>
</dbReference>
<keyword evidence="2 4" id="KW-0449">Lipoprotein</keyword>
<dbReference type="EMBL" id="FUYX01000028">
    <property type="protein sequence ID" value="SKC17780.1"/>
    <property type="molecule type" value="Genomic_DNA"/>
</dbReference>
<dbReference type="PROSITE" id="PS51257">
    <property type="entry name" value="PROKAR_LIPOPROTEIN"/>
    <property type="match status" value="1"/>
</dbReference>
<dbReference type="Gene3D" id="2.40.128.20">
    <property type="match status" value="1"/>
</dbReference>
<comment type="subunit">
    <text evidence="2">Homodimer.</text>
</comment>
<dbReference type="PIRSF" id="PIRSF036893">
    <property type="entry name" value="Lipocalin_ApoD"/>
    <property type="match status" value="1"/>
</dbReference>
<dbReference type="GO" id="GO:0006950">
    <property type="term" value="P:response to stress"/>
    <property type="evidence" value="ECO:0007669"/>
    <property type="project" value="UniProtKB-ARBA"/>
</dbReference>
<keyword evidence="2" id="KW-0446">Lipid-binding</keyword>
<evidence type="ECO:0000313" key="5">
    <source>
        <dbReference type="Proteomes" id="UP000190130"/>
    </source>
</evidence>
<protein>
    <recommendedName>
        <fullName evidence="2">Outer membrane lipoprotein Blc</fullName>
    </recommendedName>
</protein>
<comment type="subcellular location">
    <subcellularLocation>
        <location evidence="2">Cell outer membrane</location>
    </subcellularLocation>
</comment>
<comment type="similarity">
    <text evidence="1 2">Belongs to the calycin superfamily. Lipocalin family.</text>
</comment>
<dbReference type="InterPro" id="IPR047202">
    <property type="entry name" value="Lipocalin_Blc-like_dom"/>
</dbReference>
<dbReference type="RefSeq" id="WP_079592371.1">
    <property type="nucleotide sequence ID" value="NZ_FUYX01000028.1"/>
</dbReference>
<dbReference type="SUPFAM" id="SSF50814">
    <property type="entry name" value="Lipocalins"/>
    <property type="match status" value="1"/>
</dbReference>
<name>A0A1T5HB30_9HYPH</name>
<dbReference type="PRINTS" id="PR01171">
    <property type="entry name" value="BCTLIPOCALIN"/>
</dbReference>
<accession>A0A1T5HB30</accession>